<dbReference type="SUPFAM" id="SSF47413">
    <property type="entry name" value="lambda repressor-like DNA-binding domains"/>
    <property type="match status" value="1"/>
</dbReference>
<keyword evidence="3" id="KW-1185">Reference proteome</keyword>
<sequence length="189" mass="22140">MKTQTKEFYNIEKDKREWYTKVVRLERVKVKDVDDLLINANYWRDSDGDIWLNPEDPMENVRASFTEYRQVKHYMQPLEIKQLRQKLQLSLNKFARMLGMGPSSLSQIENNLKLQNKEQDVLFKSIRNEYEATGEVQSLAVKKDPISQLFLDGMGRIKGTCTTTDYDSGELFSNRLNQFQLACLEEVSA</sequence>
<evidence type="ECO:0000259" key="1">
    <source>
        <dbReference type="PROSITE" id="PS50943"/>
    </source>
</evidence>
<dbReference type="Gene3D" id="1.10.260.40">
    <property type="entry name" value="lambda repressor-like DNA-binding domains"/>
    <property type="match status" value="1"/>
</dbReference>
<reference evidence="2 3" key="1">
    <citation type="journal article" date="2023" name="Int. J. Syst. Evol. Microbiol.">
        <title>Lactiplantibacillus brownii sp. nov., a novel psychrotolerant species isolated from sauerkraut.</title>
        <authorList>
            <person name="Heng Y.C."/>
            <person name="Silvaraju S."/>
            <person name="Lee J.K.Y."/>
            <person name="Kittelmann S."/>
        </authorList>
    </citation>
    <scope>NUCLEOTIDE SEQUENCE [LARGE SCALE GENOMIC DNA]</scope>
    <source>
        <strain evidence="2 3">WILCCON 0030</strain>
    </source>
</reference>
<gene>
    <name evidence="2" type="ORF">RA086_03665</name>
</gene>
<comment type="caution">
    <text evidence="2">The sequence shown here is derived from an EMBL/GenBank/DDBJ whole genome shotgun (WGS) entry which is preliminary data.</text>
</comment>
<protein>
    <submittedName>
        <fullName evidence="2">Helix-turn-helix domain-containing protein</fullName>
    </submittedName>
</protein>
<dbReference type="Proteomes" id="UP001227831">
    <property type="component" value="Unassembled WGS sequence"/>
</dbReference>
<organism evidence="2 3">
    <name type="scientific">Lactiplantibacillus brownii</name>
    <dbReference type="NCBI Taxonomy" id="3069269"/>
    <lineage>
        <taxon>Bacteria</taxon>
        <taxon>Bacillati</taxon>
        <taxon>Bacillota</taxon>
        <taxon>Bacilli</taxon>
        <taxon>Lactobacillales</taxon>
        <taxon>Lactobacillaceae</taxon>
        <taxon>Lactiplantibacillus</taxon>
    </lineage>
</organism>
<dbReference type="PROSITE" id="PS50943">
    <property type="entry name" value="HTH_CROC1"/>
    <property type="match status" value="1"/>
</dbReference>
<feature type="domain" description="HTH cro/C1-type" evidence="1">
    <location>
        <begin position="80"/>
        <end position="111"/>
    </location>
</feature>
<dbReference type="EMBL" id="JAVCWF010000001">
    <property type="protein sequence ID" value="MDQ7936744.1"/>
    <property type="molecule type" value="Genomic_DNA"/>
</dbReference>
<dbReference type="RefSeq" id="WP_308702556.1">
    <property type="nucleotide sequence ID" value="NZ_AP027463.1"/>
</dbReference>
<dbReference type="Pfam" id="PF01381">
    <property type="entry name" value="HTH_3"/>
    <property type="match status" value="1"/>
</dbReference>
<dbReference type="CDD" id="cd00093">
    <property type="entry name" value="HTH_XRE"/>
    <property type="match status" value="1"/>
</dbReference>
<evidence type="ECO:0000313" key="3">
    <source>
        <dbReference type="Proteomes" id="UP001227831"/>
    </source>
</evidence>
<evidence type="ECO:0000313" key="2">
    <source>
        <dbReference type="EMBL" id="MDQ7936744.1"/>
    </source>
</evidence>
<dbReference type="InterPro" id="IPR010982">
    <property type="entry name" value="Lambda_DNA-bd_dom_sf"/>
</dbReference>
<proteinExistence type="predicted"/>
<name>A0ABU1A744_9LACO</name>
<dbReference type="InterPro" id="IPR001387">
    <property type="entry name" value="Cro/C1-type_HTH"/>
</dbReference>
<accession>A0ABU1A744</accession>